<keyword evidence="2" id="KW-0964">Secreted</keyword>
<dbReference type="PANTHER" id="PTHR24264:SF65">
    <property type="entry name" value="SRCR DOMAIN-CONTAINING PROTEIN"/>
    <property type="match status" value="1"/>
</dbReference>
<dbReference type="GO" id="GO:0006508">
    <property type="term" value="P:proteolysis"/>
    <property type="evidence" value="ECO:0007669"/>
    <property type="project" value="UniProtKB-KW"/>
</dbReference>
<dbReference type="Proteomes" id="UP000009022">
    <property type="component" value="Unassembled WGS sequence"/>
</dbReference>
<keyword evidence="3 7" id="KW-0645">Protease</keyword>
<protein>
    <recommendedName>
        <fullName evidence="8">Peptidase S1 domain-containing protein</fullName>
    </recommendedName>
</protein>
<dbReference type="KEGG" id="tad:TRIADDRAFT_25686"/>
<dbReference type="GO" id="GO:0004252">
    <property type="term" value="F:serine-type endopeptidase activity"/>
    <property type="evidence" value="ECO:0007669"/>
    <property type="project" value="InterPro"/>
</dbReference>
<dbReference type="InterPro" id="IPR001314">
    <property type="entry name" value="Peptidase_S1A"/>
</dbReference>
<name>B3RY71_TRIAD</name>
<evidence type="ECO:0000256" key="4">
    <source>
        <dbReference type="ARBA" id="ARBA00022801"/>
    </source>
</evidence>
<organism evidence="9 10">
    <name type="scientific">Trichoplax adhaerens</name>
    <name type="common">Trichoplax reptans</name>
    <dbReference type="NCBI Taxonomy" id="10228"/>
    <lineage>
        <taxon>Eukaryota</taxon>
        <taxon>Metazoa</taxon>
        <taxon>Placozoa</taxon>
        <taxon>Uniplacotomia</taxon>
        <taxon>Trichoplacea</taxon>
        <taxon>Trichoplacidae</taxon>
        <taxon>Trichoplax</taxon>
    </lineage>
</organism>
<proteinExistence type="predicted"/>
<dbReference type="SUPFAM" id="SSF50494">
    <property type="entry name" value="Trypsin-like serine proteases"/>
    <property type="match status" value="1"/>
</dbReference>
<dbReference type="InterPro" id="IPR043504">
    <property type="entry name" value="Peptidase_S1_PA_chymotrypsin"/>
</dbReference>
<dbReference type="STRING" id="10228.B3RY71"/>
<dbReference type="InterPro" id="IPR018114">
    <property type="entry name" value="TRYPSIN_HIS"/>
</dbReference>
<evidence type="ECO:0000256" key="2">
    <source>
        <dbReference type="ARBA" id="ARBA00022525"/>
    </source>
</evidence>
<dbReference type="eggNOG" id="KOG3627">
    <property type="taxonomic scope" value="Eukaryota"/>
</dbReference>
<evidence type="ECO:0000313" key="10">
    <source>
        <dbReference type="Proteomes" id="UP000009022"/>
    </source>
</evidence>
<reference evidence="9 10" key="1">
    <citation type="journal article" date="2008" name="Nature">
        <title>The Trichoplax genome and the nature of placozoans.</title>
        <authorList>
            <person name="Srivastava M."/>
            <person name="Begovic E."/>
            <person name="Chapman J."/>
            <person name="Putnam N.H."/>
            <person name="Hellsten U."/>
            <person name="Kawashima T."/>
            <person name="Kuo A."/>
            <person name="Mitros T."/>
            <person name="Salamov A."/>
            <person name="Carpenter M.L."/>
            <person name="Signorovitch A.Y."/>
            <person name="Moreno M.A."/>
            <person name="Kamm K."/>
            <person name="Grimwood J."/>
            <person name="Schmutz J."/>
            <person name="Shapiro H."/>
            <person name="Grigoriev I.V."/>
            <person name="Buss L.W."/>
            <person name="Schierwater B."/>
            <person name="Dellaporta S.L."/>
            <person name="Rokhsar D.S."/>
        </authorList>
    </citation>
    <scope>NUCLEOTIDE SEQUENCE [LARGE SCALE GENOMIC DNA]</scope>
    <source>
        <strain evidence="9 10">Grell-BS-1999</strain>
    </source>
</reference>
<evidence type="ECO:0000256" key="6">
    <source>
        <dbReference type="ARBA" id="ARBA00023157"/>
    </source>
</evidence>
<keyword evidence="5 7" id="KW-0720">Serine protease</keyword>
<dbReference type="InterPro" id="IPR001254">
    <property type="entry name" value="Trypsin_dom"/>
</dbReference>
<dbReference type="PANTHER" id="PTHR24264">
    <property type="entry name" value="TRYPSIN-RELATED"/>
    <property type="match status" value="1"/>
</dbReference>
<keyword evidence="6" id="KW-1015">Disulfide bond</keyword>
<evidence type="ECO:0000256" key="5">
    <source>
        <dbReference type="ARBA" id="ARBA00022825"/>
    </source>
</evidence>
<evidence type="ECO:0000256" key="3">
    <source>
        <dbReference type="ARBA" id="ARBA00022670"/>
    </source>
</evidence>
<dbReference type="PRINTS" id="PR00722">
    <property type="entry name" value="CHYMOTRYPSIN"/>
</dbReference>
<dbReference type="CTD" id="6754087"/>
<gene>
    <name evidence="9" type="ORF">TRIADDRAFT_25686</name>
</gene>
<dbReference type="PROSITE" id="PS00134">
    <property type="entry name" value="TRYPSIN_HIS"/>
    <property type="match status" value="1"/>
</dbReference>
<dbReference type="RefSeq" id="XP_002112441.1">
    <property type="nucleotide sequence ID" value="XM_002112405.1"/>
</dbReference>
<keyword evidence="10" id="KW-1185">Reference proteome</keyword>
<dbReference type="PROSITE" id="PS00135">
    <property type="entry name" value="TRYPSIN_SER"/>
    <property type="match status" value="1"/>
</dbReference>
<dbReference type="GO" id="GO:0008236">
    <property type="term" value="F:serine-type peptidase activity"/>
    <property type="evidence" value="ECO:0000318"/>
    <property type="project" value="GO_Central"/>
</dbReference>
<dbReference type="InterPro" id="IPR033116">
    <property type="entry name" value="TRYPSIN_SER"/>
</dbReference>
<feature type="domain" description="Peptidase S1" evidence="8">
    <location>
        <begin position="2"/>
        <end position="236"/>
    </location>
</feature>
<dbReference type="Pfam" id="PF00089">
    <property type="entry name" value="Trypsin"/>
    <property type="match status" value="1"/>
</dbReference>
<dbReference type="FunCoup" id="B3RY71">
    <property type="interactions" value="40"/>
</dbReference>
<dbReference type="OrthoDB" id="10061449at2759"/>
<dbReference type="SMART" id="SM00020">
    <property type="entry name" value="Tryp_SPc"/>
    <property type="match status" value="1"/>
</dbReference>
<feature type="non-terminal residue" evidence="9">
    <location>
        <position position="1"/>
    </location>
</feature>
<dbReference type="AlphaFoldDB" id="B3RY71"/>
<keyword evidence="4 7" id="KW-0378">Hydrolase</keyword>
<dbReference type="GO" id="GO:0005576">
    <property type="term" value="C:extracellular region"/>
    <property type="evidence" value="ECO:0007669"/>
    <property type="project" value="UniProtKB-SubCell"/>
</dbReference>
<dbReference type="InterPro" id="IPR050127">
    <property type="entry name" value="Serine_Proteases_S1"/>
</dbReference>
<evidence type="ECO:0000313" key="9">
    <source>
        <dbReference type="EMBL" id="EDV24551.1"/>
    </source>
</evidence>
<dbReference type="PhylomeDB" id="B3RY71"/>
<dbReference type="InParanoid" id="B3RY71"/>
<dbReference type="CDD" id="cd00190">
    <property type="entry name" value="Tryp_SPc"/>
    <property type="match status" value="1"/>
</dbReference>
<evidence type="ECO:0000256" key="1">
    <source>
        <dbReference type="ARBA" id="ARBA00004613"/>
    </source>
</evidence>
<dbReference type="FunFam" id="2.40.10.10:FF:000003">
    <property type="entry name" value="Transmembrane serine protease 3"/>
    <property type="match status" value="1"/>
</dbReference>
<comment type="subcellular location">
    <subcellularLocation>
        <location evidence="1">Secreted</location>
    </subcellularLocation>
</comment>
<dbReference type="MEROPS" id="S01.063"/>
<dbReference type="InterPro" id="IPR009003">
    <property type="entry name" value="Peptidase_S1_PA"/>
</dbReference>
<evidence type="ECO:0000256" key="7">
    <source>
        <dbReference type="RuleBase" id="RU363034"/>
    </source>
</evidence>
<dbReference type="GeneID" id="6754087"/>
<dbReference type="EMBL" id="DS985245">
    <property type="protein sequence ID" value="EDV24551.1"/>
    <property type="molecule type" value="Genomic_DNA"/>
</dbReference>
<dbReference type="Gene3D" id="2.40.10.10">
    <property type="entry name" value="Trypsin-like serine proteases"/>
    <property type="match status" value="1"/>
</dbReference>
<accession>B3RY71</accession>
<evidence type="ECO:0000259" key="8">
    <source>
        <dbReference type="PROSITE" id="PS50240"/>
    </source>
</evidence>
<sequence>RIVGGVEAKKHSIPWQVMVSKGNSLCGGSLLNKFWVVTAAHCLPSSTSSANTVTVRLGKHKLISEPNQQDIVAAAIYIHPQYSTSSKDIGLIKLSRAATLSDQVTSICLPKSTDNFPPNENCVASGWGSMAFGGNLPTALQKVVVPIVSNPICNRPESYNGGVASHMLCAGFGNGGKDACQGDSGGPLFCKTPNGLHNQWSLVGLVSWGDGCAKPNKYGVYTRVTDFVDWIGQTIAAN</sequence>
<dbReference type="PROSITE" id="PS50240">
    <property type="entry name" value="TRYPSIN_DOM"/>
    <property type="match status" value="1"/>
</dbReference>
<dbReference type="HOGENOM" id="CLU_006842_0_4_1"/>